<gene>
    <name evidence="1" type="primary">g6955</name>
    <name evidence="1" type="ORF">EsDP_00006955</name>
</gene>
<evidence type="ECO:0000313" key="2">
    <source>
        <dbReference type="Proteomes" id="UP001562357"/>
    </source>
</evidence>
<name>A0ABQ0CZ49_9HYPO</name>
<dbReference type="EMBL" id="BAAFGZ010000474">
    <property type="protein sequence ID" value="GAB0138730.1"/>
    <property type="molecule type" value="Genomic_DNA"/>
</dbReference>
<keyword evidence="2" id="KW-1185">Reference proteome</keyword>
<protein>
    <submittedName>
        <fullName evidence="1">Uncharacterized protein</fullName>
    </submittedName>
</protein>
<comment type="caution">
    <text evidence="1">The sequence shown here is derived from an EMBL/GenBank/DDBJ whole genome shotgun (WGS) entry which is preliminary data.</text>
</comment>
<evidence type="ECO:0000313" key="1">
    <source>
        <dbReference type="EMBL" id="GAB0138730.1"/>
    </source>
</evidence>
<sequence>MHHLCNTIPRDKSTPLIHVRDERQRYGCEVGSGKFCVAIDDGGLQLFSASTSQLRQVAILEAKRGFERNTHGSPILTDHVLAQIAGEVLALKRNAEYNIARDDFVVILAIAQRLNFLHFRITDDLIAEFETEDLMASDRTIPIAGQGFLRMDSTGWPDLKHGDHRREAVMHILALMSWADKLASQE</sequence>
<proteinExistence type="predicted"/>
<accession>A0ABQ0CZ49</accession>
<dbReference type="Proteomes" id="UP001562357">
    <property type="component" value="Unassembled WGS sequence"/>
</dbReference>
<reference evidence="2" key="1">
    <citation type="submission" date="2024-06" db="EMBL/GenBank/DDBJ databases">
        <title>Draft Genome Sequences of Epichloe bromicola Strains Isolated from Elymus ciliaris.</title>
        <authorList>
            <consortium name="Epichloe bromicola genome sequencing consortium"/>
            <person name="Miura A."/>
            <person name="Imano S."/>
            <person name="Ashida A."/>
            <person name="Sato I."/>
            <person name="Chiba S."/>
            <person name="Tanaka A."/>
            <person name="Camagna M."/>
            <person name="Takemoto D."/>
        </authorList>
    </citation>
    <scope>NUCLEOTIDE SEQUENCE [LARGE SCALE GENOMIC DNA]</scope>
    <source>
        <strain evidence="2">DP</strain>
    </source>
</reference>
<organism evidence="1 2">
    <name type="scientific">Epichloe bromicola</name>
    <dbReference type="NCBI Taxonomy" id="79588"/>
    <lineage>
        <taxon>Eukaryota</taxon>
        <taxon>Fungi</taxon>
        <taxon>Dikarya</taxon>
        <taxon>Ascomycota</taxon>
        <taxon>Pezizomycotina</taxon>
        <taxon>Sordariomycetes</taxon>
        <taxon>Hypocreomycetidae</taxon>
        <taxon>Hypocreales</taxon>
        <taxon>Clavicipitaceae</taxon>
        <taxon>Epichloe</taxon>
    </lineage>
</organism>